<dbReference type="EMBL" id="GGEC01091380">
    <property type="protein sequence ID" value="MBX71864.1"/>
    <property type="molecule type" value="Transcribed_RNA"/>
</dbReference>
<sequence>MSSFLLRPDFHSHKIETFFLVYARMVGFMSNPQH</sequence>
<proteinExistence type="predicted"/>
<protein>
    <submittedName>
        <fullName evidence="1">Uncharacterized protein</fullName>
    </submittedName>
</protein>
<reference evidence="1" key="1">
    <citation type="submission" date="2018-02" db="EMBL/GenBank/DDBJ databases">
        <title>Rhizophora mucronata_Transcriptome.</title>
        <authorList>
            <person name="Meera S.P."/>
            <person name="Sreeshan A."/>
            <person name="Augustine A."/>
        </authorList>
    </citation>
    <scope>NUCLEOTIDE SEQUENCE</scope>
    <source>
        <tissue evidence="1">Leaf</tissue>
    </source>
</reference>
<name>A0A2P2QYB3_RHIMU</name>
<evidence type="ECO:0000313" key="1">
    <source>
        <dbReference type="EMBL" id="MBX71864.1"/>
    </source>
</evidence>
<accession>A0A2P2QYB3</accession>
<dbReference type="AlphaFoldDB" id="A0A2P2QYB3"/>
<organism evidence="1">
    <name type="scientific">Rhizophora mucronata</name>
    <name type="common">Asiatic mangrove</name>
    <dbReference type="NCBI Taxonomy" id="61149"/>
    <lineage>
        <taxon>Eukaryota</taxon>
        <taxon>Viridiplantae</taxon>
        <taxon>Streptophyta</taxon>
        <taxon>Embryophyta</taxon>
        <taxon>Tracheophyta</taxon>
        <taxon>Spermatophyta</taxon>
        <taxon>Magnoliopsida</taxon>
        <taxon>eudicotyledons</taxon>
        <taxon>Gunneridae</taxon>
        <taxon>Pentapetalae</taxon>
        <taxon>rosids</taxon>
        <taxon>fabids</taxon>
        <taxon>Malpighiales</taxon>
        <taxon>Rhizophoraceae</taxon>
        <taxon>Rhizophora</taxon>
    </lineage>
</organism>